<feature type="transmembrane region" description="Helical" evidence="5">
    <location>
        <begin position="365"/>
        <end position="384"/>
    </location>
</feature>
<reference evidence="7" key="1">
    <citation type="submission" date="2022-12" db="EMBL/GenBank/DDBJ databases">
        <authorList>
            <person name="Petersen C."/>
        </authorList>
    </citation>
    <scope>NUCLEOTIDE SEQUENCE</scope>
    <source>
        <strain evidence="7">IBT 35675</strain>
    </source>
</reference>
<feature type="transmembrane region" description="Helical" evidence="5">
    <location>
        <begin position="322"/>
        <end position="344"/>
    </location>
</feature>
<dbReference type="EMBL" id="JAPZBR010000002">
    <property type="protein sequence ID" value="KAJ5363360.1"/>
    <property type="molecule type" value="Genomic_DNA"/>
</dbReference>
<proteinExistence type="predicted"/>
<accession>A0A9W9RPM6</accession>
<dbReference type="InterPro" id="IPR011701">
    <property type="entry name" value="MFS"/>
</dbReference>
<dbReference type="GO" id="GO:0022857">
    <property type="term" value="F:transmembrane transporter activity"/>
    <property type="evidence" value="ECO:0007669"/>
    <property type="project" value="InterPro"/>
</dbReference>
<feature type="transmembrane region" description="Helical" evidence="5">
    <location>
        <begin position="149"/>
        <end position="171"/>
    </location>
</feature>
<feature type="transmembrane region" description="Helical" evidence="5">
    <location>
        <begin position="455"/>
        <end position="477"/>
    </location>
</feature>
<evidence type="ECO:0000256" key="5">
    <source>
        <dbReference type="SAM" id="Phobius"/>
    </source>
</evidence>
<feature type="transmembrane region" description="Helical" evidence="5">
    <location>
        <begin position="183"/>
        <end position="207"/>
    </location>
</feature>
<feature type="domain" description="Major facilitator superfamily (MFS) profile" evidence="6">
    <location>
        <begin position="54"/>
        <end position="482"/>
    </location>
</feature>
<dbReference type="Gene3D" id="1.20.1250.20">
    <property type="entry name" value="MFS general substrate transporter like domains"/>
    <property type="match status" value="1"/>
</dbReference>
<feature type="transmembrane region" description="Helical" evidence="5">
    <location>
        <begin position="95"/>
        <end position="114"/>
    </location>
</feature>
<feature type="transmembrane region" description="Helical" evidence="5">
    <location>
        <begin position="54"/>
        <end position="80"/>
    </location>
</feature>
<feature type="transmembrane region" description="Helical" evidence="5">
    <location>
        <begin position="213"/>
        <end position="233"/>
    </location>
</feature>
<evidence type="ECO:0000256" key="3">
    <source>
        <dbReference type="ARBA" id="ARBA00022989"/>
    </source>
</evidence>
<dbReference type="InterPro" id="IPR020846">
    <property type="entry name" value="MFS_dom"/>
</dbReference>
<evidence type="ECO:0000256" key="2">
    <source>
        <dbReference type="ARBA" id="ARBA00022692"/>
    </source>
</evidence>
<comment type="subcellular location">
    <subcellularLocation>
        <location evidence="1">Membrane</location>
        <topology evidence="1">Multi-pass membrane protein</topology>
    </subcellularLocation>
</comment>
<keyword evidence="4 5" id="KW-0472">Membrane</keyword>
<dbReference type="SUPFAM" id="SSF103473">
    <property type="entry name" value="MFS general substrate transporter"/>
    <property type="match status" value="1"/>
</dbReference>
<dbReference type="PANTHER" id="PTHR23502">
    <property type="entry name" value="MAJOR FACILITATOR SUPERFAMILY"/>
    <property type="match status" value="1"/>
</dbReference>
<name>A0A9W9RPM6_PENBR</name>
<dbReference type="Pfam" id="PF07690">
    <property type="entry name" value="MFS_1"/>
    <property type="match status" value="1"/>
</dbReference>
<evidence type="ECO:0000313" key="8">
    <source>
        <dbReference type="Proteomes" id="UP001148299"/>
    </source>
</evidence>
<dbReference type="Proteomes" id="UP001148299">
    <property type="component" value="Unassembled WGS sequence"/>
</dbReference>
<sequence>MPYSLNTEEADPLLLESESDCRRSLEYCQNTLEFDYPEDTENPLEWPSSYKWGIVALLSFMGFTITFTCISIAPIAGYIIDDLNGGQQSQGSKSATVVLVTIWELGEAIGPLFIAPLSEMFGRYRLYLTMNMMFIAATLFAAVSPTTGLLIASRALMGMSVASNVLNPAVIGDMFVPEQRGTALSLVMFIPLSGGTVGPVISGAILQTLGWRTIVWISVGMAMICQFLFIAFFQETYKIQILRRKMARVSREIGASEKREDPKMNLSSLRTSVMRPAVVLFNSGVLAALLPFGSFIFSHFYIVSTTLPDMLKTAYGLPPSAIGLAFTANAIGTLISFVISKTLLDKIYTKLQSLNNGDGIPEHRLPLSIIGALTLPPALILYGWCAEYILPLPVFLFATVWIRVSMMLAYLPLTAYIVDACGIYAASAMAGFISARCLAGAFLPLSISHLTGKLGYSGGLSVVGGLSLSFALIPILISRYGAQWRQRCQYTSP</sequence>
<gene>
    <name evidence="7" type="ORF">N7541_004204</name>
</gene>
<keyword evidence="8" id="KW-1185">Reference proteome</keyword>
<evidence type="ECO:0000256" key="1">
    <source>
        <dbReference type="ARBA" id="ARBA00004141"/>
    </source>
</evidence>
<reference evidence="7" key="2">
    <citation type="journal article" date="2023" name="IMA Fungus">
        <title>Comparative genomic study of the Penicillium genus elucidates a diverse pangenome and 15 lateral gene transfer events.</title>
        <authorList>
            <person name="Petersen C."/>
            <person name="Sorensen T."/>
            <person name="Nielsen M.R."/>
            <person name="Sondergaard T.E."/>
            <person name="Sorensen J.L."/>
            <person name="Fitzpatrick D.A."/>
            <person name="Frisvad J.C."/>
            <person name="Nielsen K.L."/>
        </authorList>
    </citation>
    <scope>NUCLEOTIDE SEQUENCE</scope>
    <source>
        <strain evidence="7">IBT 35675</strain>
    </source>
</reference>
<dbReference type="InterPro" id="IPR036259">
    <property type="entry name" value="MFS_trans_sf"/>
</dbReference>
<evidence type="ECO:0000256" key="4">
    <source>
        <dbReference type="ARBA" id="ARBA00023136"/>
    </source>
</evidence>
<dbReference type="PANTHER" id="PTHR23502:SF163">
    <property type="entry name" value="MAJOR FACILITATOR SUPERFAMILY (MFS) PROFILE DOMAIN-CONTAINING PROTEIN"/>
    <property type="match status" value="1"/>
</dbReference>
<comment type="caution">
    <text evidence="7">The sequence shown here is derived from an EMBL/GenBank/DDBJ whole genome shotgun (WGS) entry which is preliminary data.</text>
</comment>
<organism evidence="7 8">
    <name type="scientific">Penicillium brevicompactum</name>
    <dbReference type="NCBI Taxonomy" id="5074"/>
    <lineage>
        <taxon>Eukaryota</taxon>
        <taxon>Fungi</taxon>
        <taxon>Dikarya</taxon>
        <taxon>Ascomycota</taxon>
        <taxon>Pezizomycotina</taxon>
        <taxon>Eurotiomycetes</taxon>
        <taxon>Eurotiomycetidae</taxon>
        <taxon>Eurotiales</taxon>
        <taxon>Aspergillaceae</taxon>
        <taxon>Penicillium</taxon>
    </lineage>
</organism>
<feature type="transmembrane region" description="Helical" evidence="5">
    <location>
        <begin position="126"/>
        <end position="143"/>
    </location>
</feature>
<dbReference type="GO" id="GO:0016020">
    <property type="term" value="C:membrane"/>
    <property type="evidence" value="ECO:0007669"/>
    <property type="project" value="UniProtKB-SubCell"/>
</dbReference>
<dbReference type="PROSITE" id="PS50850">
    <property type="entry name" value="MFS"/>
    <property type="match status" value="1"/>
</dbReference>
<feature type="transmembrane region" description="Helical" evidence="5">
    <location>
        <begin position="277"/>
        <end position="302"/>
    </location>
</feature>
<evidence type="ECO:0000313" key="7">
    <source>
        <dbReference type="EMBL" id="KAJ5363360.1"/>
    </source>
</evidence>
<dbReference type="AlphaFoldDB" id="A0A9W9RPM6"/>
<protein>
    <recommendedName>
        <fullName evidence="6">Major facilitator superfamily (MFS) profile domain-containing protein</fullName>
    </recommendedName>
</protein>
<feature type="transmembrane region" description="Helical" evidence="5">
    <location>
        <begin position="390"/>
        <end position="411"/>
    </location>
</feature>
<feature type="transmembrane region" description="Helical" evidence="5">
    <location>
        <begin position="423"/>
        <end position="443"/>
    </location>
</feature>
<keyword evidence="3 5" id="KW-1133">Transmembrane helix</keyword>
<keyword evidence="2 5" id="KW-0812">Transmembrane</keyword>
<evidence type="ECO:0000259" key="6">
    <source>
        <dbReference type="PROSITE" id="PS50850"/>
    </source>
</evidence>